<dbReference type="GO" id="GO:0017136">
    <property type="term" value="F:histone deacetylase activity, NAD-dependent"/>
    <property type="evidence" value="ECO:0007669"/>
    <property type="project" value="TreeGrafter"/>
</dbReference>
<keyword evidence="1" id="KW-0808">Transferase</keyword>
<evidence type="ECO:0000256" key="2">
    <source>
        <dbReference type="ARBA" id="ARBA00023027"/>
    </source>
</evidence>
<dbReference type="PANTHER" id="PTHR11085">
    <property type="entry name" value="NAD-DEPENDENT PROTEIN DEACYLASE SIRTUIN-5, MITOCHONDRIAL-RELATED"/>
    <property type="match status" value="1"/>
</dbReference>
<dbReference type="InterPro" id="IPR050134">
    <property type="entry name" value="NAD-dep_sirtuin_deacylases"/>
</dbReference>
<protein>
    <submittedName>
        <fullName evidence="5">NAD-dependent deacytelase Sir2</fullName>
    </submittedName>
    <submittedName>
        <fullName evidence="6">NAD-dependent_deacytelase Sir2</fullName>
    </submittedName>
</protein>
<organism evidence="5">
    <name type="scientific">Hexamita inflata</name>
    <dbReference type="NCBI Taxonomy" id="28002"/>
    <lineage>
        <taxon>Eukaryota</taxon>
        <taxon>Metamonada</taxon>
        <taxon>Diplomonadida</taxon>
        <taxon>Hexamitidae</taxon>
        <taxon>Hexamitinae</taxon>
        <taxon>Hexamita</taxon>
    </lineage>
</organism>
<reference evidence="6 7" key="2">
    <citation type="submission" date="2024-07" db="EMBL/GenBank/DDBJ databases">
        <authorList>
            <person name="Akdeniz Z."/>
        </authorList>
    </citation>
    <scope>NUCLEOTIDE SEQUENCE [LARGE SCALE GENOMIC DNA]</scope>
</reference>
<dbReference type="SUPFAM" id="SSF52467">
    <property type="entry name" value="DHS-like NAD/FAD-binding domain"/>
    <property type="match status" value="1"/>
</dbReference>
<evidence type="ECO:0000256" key="1">
    <source>
        <dbReference type="ARBA" id="ARBA00022679"/>
    </source>
</evidence>
<dbReference type="GO" id="GO:0005634">
    <property type="term" value="C:nucleus"/>
    <property type="evidence" value="ECO:0007669"/>
    <property type="project" value="TreeGrafter"/>
</dbReference>
<dbReference type="InterPro" id="IPR026591">
    <property type="entry name" value="Sirtuin_cat_small_dom_sf"/>
</dbReference>
<evidence type="ECO:0000256" key="3">
    <source>
        <dbReference type="PROSITE-ProRule" id="PRU00236"/>
    </source>
</evidence>
<dbReference type="InterPro" id="IPR003000">
    <property type="entry name" value="Sirtuin"/>
</dbReference>
<evidence type="ECO:0000259" key="4">
    <source>
        <dbReference type="PROSITE" id="PS50305"/>
    </source>
</evidence>
<keyword evidence="7" id="KW-1185">Reference proteome</keyword>
<accession>A0AA86Q3H6</accession>
<evidence type="ECO:0000313" key="7">
    <source>
        <dbReference type="Proteomes" id="UP001642409"/>
    </source>
</evidence>
<dbReference type="EMBL" id="CAXDID020000373">
    <property type="protein sequence ID" value="CAL6083582.1"/>
    <property type="molecule type" value="Genomic_DNA"/>
</dbReference>
<evidence type="ECO:0000313" key="5">
    <source>
        <dbReference type="EMBL" id="CAI9950558.1"/>
    </source>
</evidence>
<dbReference type="InterPro" id="IPR026590">
    <property type="entry name" value="Ssirtuin_cat_dom"/>
</dbReference>
<comment type="caution">
    <text evidence="3">Lacks conserved residue(s) required for the propagation of feature annotation.</text>
</comment>
<dbReference type="Gene3D" id="3.40.50.1220">
    <property type="entry name" value="TPP-binding domain"/>
    <property type="match status" value="1"/>
</dbReference>
<proteinExistence type="predicted"/>
<dbReference type="AlphaFoldDB" id="A0AA86Q3H6"/>
<keyword evidence="2" id="KW-0520">NAD</keyword>
<dbReference type="PANTHER" id="PTHR11085:SF10">
    <property type="entry name" value="NAD-DEPENDENT PROTEIN DEACYLASE SIRTUIN-5, MITOCHONDRIAL-RELATED"/>
    <property type="match status" value="1"/>
</dbReference>
<reference evidence="5" key="1">
    <citation type="submission" date="2023-06" db="EMBL/GenBank/DDBJ databases">
        <authorList>
            <person name="Kurt Z."/>
        </authorList>
    </citation>
    <scope>NUCLEOTIDE SEQUENCE</scope>
</reference>
<dbReference type="Gene3D" id="3.30.1600.10">
    <property type="entry name" value="SIR2/SIRT2 'Small Domain"/>
    <property type="match status" value="1"/>
</dbReference>
<dbReference type="Proteomes" id="UP001642409">
    <property type="component" value="Unassembled WGS sequence"/>
</dbReference>
<dbReference type="InterPro" id="IPR029035">
    <property type="entry name" value="DHS-like_NAD/FAD-binding_dom"/>
</dbReference>
<sequence length="350" mass="40039">MRIRQYPSLIRQLMKDMSQLNQKIWSDYKINIIQIQEEIFAISQMSSTFTNKENLLALAKLLASGEPVVFLTGAGLSVSSGITPYRYTSQAIWSNFVVEQGTRKTFKKDPEAWWNDFWLRTHEKQEFISAKPNPGHFAITHISKRCPNVRVVTQNIDTLHTKACLDPTRIVEVHGSLGKYKCVNQQLWKNNRLFVCPYSTHRVVLIPDLNQYALPNTSLEQGNLRVRVPRCPGCLDPLMPLTLLFDEKYQSHDGFGYARAERWFAKAKAIVFVGTSLSVNVTSEAINVGEKNGAELFNFNIMEDDTKMRGMRWILGKAEETLMELEKAVAQEMTKTGPDGKPRMRMCAWK</sequence>
<dbReference type="Pfam" id="PF02146">
    <property type="entry name" value="SIR2"/>
    <property type="match status" value="1"/>
</dbReference>
<feature type="domain" description="Deacetylase sirtuin-type" evidence="4">
    <location>
        <begin position="48"/>
        <end position="335"/>
    </location>
</feature>
<evidence type="ECO:0000313" key="6">
    <source>
        <dbReference type="EMBL" id="CAL6083582.1"/>
    </source>
</evidence>
<dbReference type="PROSITE" id="PS50305">
    <property type="entry name" value="SIRTUIN"/>
    <property type="match status" value="1"/>
</dbReference>
<gene>
    <name evidence="5" type="ORF">HINF_LOCUS38203</name>
    <name evidence="6" type="ORF">HINF_LOCUS61793</name>
</gene>
<dbReference type="EMBL" id="CATOUU010000813">
    <property type="protein sequence ID" value="CAI9950558.1"/>
    <property type="molecule type" value="Genomic_DNA"/>
</dbReference>
<name>A0AA86Q3H6_9EUKA</name>
<comment type="caution">
    <text evidence="5">The sequence shown here is derived from an EMBL/GenBank/DDBJ whole genome shotgun (WGS) entry which is preliminary data.</text>
</comment>
<dbReference type="GO" id="GO:0070403">
    <property type="term" value="F:NAD+ binding"/>
    <property type="evidence" value="ECO:0007669"/>
    <property type="project" value="InterPro"/>
</dbReference>